<dbReference type="Proteomes" id="UP000735302">
    <property type="component" value="Unassembled WGS sequence"/>
</dbReference>
<evidence type="ECO:0000313" key="2">
    <source>
        <dbReference type="Proteomes" id="UP000735302"/>
    </source>
</evidence>
<sequence length="229" mass="25561">MVNQWSEVALVLASQTQLQLLDLTLCGYRVSYKRNLSKTSVSHLNIHSRLLLSRPRIDADTSNTGLSPVLLQINRVVSAVMSYTISHLDFSVFGSVSCVSTLVSFLSRESNIYQPDALSHVLVSAPSGVDFAFAKNVVVMAQQTRNSLHSCSHFTKAPRNHRSTESISPKQGAICRNHKHLMGTATPVSQKKRRLFLRHVPYLPDLHLKTLLRQLPLCKSRRNSPGHPE</sequence>
<comment type="caution">
    <text evidence="1">The sequence shown here is derived from an EMBL/GenBank/DDBJ whole genome shotgun (WGS) entry which is preliminary data.</text>
</comment>
<evidence type="ECO:0000313" key="1">
    <source>
        <dbReference type="EMBL" id="GFO06367.1"/>
    </source>
</evidence>
<reference evidence="1 2" key="1">
    <citation type="journal article" date="2021" name="Elife">
        <title>Chloroplast acquisition without the gene transfer in kleptoplastic sea slugs, Plakobranchus ocellatus.</title>
        <authorList>
            <person name="Maeda T."/>
            <person name="Takahashi S."/>
            <person name="Yoshida T."/>
            <person name="Shimamura S."/>
            <person name="Takaki Y."/>
            <person name="Nagai Y."/>
            <person name="Toyoda A."/>
            <person name="Suzuki Y."/>
            <person name="Arimoto A."/>
            <person name="Ishii H."/>
            <person name="Satoh N."/>
            <person name="Nishiyama T."/>
            <person name="Hasebe M."/>
            <person name="Maruyama T."/>
            <person name="Minagawa J."/>
            <person name="Obokata J."/>
            <person name="Shigenobu S."/>
        </authorList>
    </citation>
    <scope>NUCLEOTIDE SEQUENCE [LARGE SCALE GENOMIC DNA]</scope>
</reference>
<name>A0AAV4AGI7_9GAST</name>
<protein>
    <submittedName>
        <fullName evidence="1">Uncharacterized protein</fullName>
    </submittedName>
</protein>
<gene>
    <name evidence="1" type="ORF">PoB_003287200</name>
</gene>
<dbReference type="EMBL" id="BLXT01003772">
    <property type="protein sequence ID" value="GFO06367.1"/>
    <property type="molecule type" value="Genomic_DNA"/>
</dbReference>
<proteinExistence type="predicted"/>
<accession>A0AAV4AGI7</accession>
<dbReference type="AlphaFoldDB" id="A0AAV4AGI7"/>
<keyword evidence="2" id="KW-1185">Reference proteome</keyword>
<organism evidence="1 2">
    <name type="scientific">Plakobranchus ocellatus</name>
    <dbReference type="NCBI Taxonomy" id="259542"/>
    <lineage>
        <taxon>Eukaryota</taxon>
        <taxon>Metazoa</taxon>
        <taxon>Spiralia</taxon>
        <taxon>Lophotrochozoa</taxon>
        <taxon>Mollusca</taxon>
        <taxon>Gastropoda</taxon>
        <taxon>Heterobranchia</taxon>
        <taxon>Euthyneura</taxon>
        <taxon>Panpulmonata</taxon>
        <taxon>Sacoglossa</taxon>
        <taxon>Placobranchoidea</taxon>
        <taxon>Plakobranchidae</taxon>
        <taxon>Plakobranchus</taxon>
    </lineage>
</organism>